<dbReference type="InterPro" id="IPR009620">
    <property type="entry name" value="UPF0236"/>
</dbReference>
<dbReference type="HOGENOM" id="CLU_040782_1_1_9"/>
<name>U4TP42_9LACO</name>
<evidence type="ECO:0008006" key="4">
    <source>
        <dbReference type="Google" id="ProtNLM"/>
    </source>
</evidence>
<sequence length="467" mass="52323">MNNKATETFGQALEKLDDQLYQKVKEKHAPGQIHSLSRDSRTISFCFGTVQFKRRYVEMPDGSRVYLLDEALAIQARRQFSPLLMAKTADMAADVTMRQAAKAVTGLTNCSVTAPAVDNIVRATGQDLALVRTQEAKEEEEAAPGKRKAVKELYIEGDAFMVRGRCTRGRRNHRQRNLPFMHTVHRFQVYEGVAENGSRRTLVNRHEVSHLNRVVAIRELAAYVMAHYDLRETTVFTGSDNGSGYEREVFADLAAGAKREIHVLDRYHLNRKITKRLAGFPDGIASRVQKAAYTADKDAMTEALDTCQSLAAGNETGAADRTEDVRLLRAYLSRNWSSIEPLADPTIYRQTWSLGCCESNHRRYTYRLKHQGRAWSKAGLEAMLRIIDAEQNADFFESLQETELLGTTFMPEVAETAEKDINLQALGLFKALPTKHVGVRHGGIGRNTSTSSAMGQLNKQLNMGSSY</sequence>
<dbReference type="STRING" id="1231336.L248_2456"/>
<evidence type="ECO:0000256" key="1">
    <source>
        <dbReference type="ARBA" id="ARBA00006539"/>
    </source>
</evidence>
<accession>U4TP42</accession>
<proteinExistence type="inferred from homology"/>
<dbReference type="eggNOG" id="ENOG5032QXP">
    <property type="taxonomic scope" value="Bacteria"/>
</dbReference>
<comment type="similarity">
    <text evidence="1">Belongs to the UPF0236 family.</text>
</comment>
<dbReference type="Pfam" id="PF06782">
    <property type="entry name" value="UPF0236"/>
    <property type="match status" value="1"/>
</dbReference>
<dbReference type="EMBL" id="KI271622">
    <property type="protein sequence ID" value="ERL63668.1"/>
    <property type="molecule type" value="Genomic_DNA"/>
</dbReference>
<reference evidence="3" key="1">
    <citation type="journal article" date="2013" name="Genome Announc.">
        <title>Whole-Genome Sequencing of Lactobacillus shenzhenensis Strain LY-73T.</title>
        <authorList>
            <person name="Lin Z."/>
            <person name="Liu Z."/>
            <person name="Yang R."/>
            <person name="Zou Y."/>
            <person name="Wan D."/>
            <person name="Chen J."/>
            <person name="Guo M."/>
            <person name="Zhao J."/>
            <person name="Fang C."/>
            <person name="Yang R."/>
            <person name="Liu F."/>
        </authorList>
    </citation>
    <scope>NUCLEOTIDE SEQUENCE [LARGE SCALE GENOMIC DNA]</scope>
    <source>
        <strain evidence="3">LY-73</strain>
    </source>
</reference>
<keyword evidence="3" id="KW-1185">Reference proteome</keyword>
<gene>
    <name evidence="2" type="ORF">L248_2456</name>
</gene>
<dbReference type="AlphaFoldDB" id="U4TP42"/>
<evidence type="ECO:0000313" key="2">
    <source>
        <dbReference type="EMBL" id="ERL63668.1"/>
    </source>
</evidence>
<protein>
    <recommendedName>
        <fullName evidence="4">ISLre2 family transposase</fullName>
    </recommendedName>
</protein>
<dbReference type="NCBIfam" id="NF033529">
    <property type="entry name" value="transpos_ISLre2"/>
    <property type="match status" value="1"/>
</dbReference>
<organism evidence="2 3">
    <name type="scientific">Schleiferilactobacillus shenzhenensis LY-73</name>
    <dbReference type="NCBI Taxonomy" id="1231336"/>
    <lineage>
        <taxon>Bacteria</taxon>
        <taxon>Bacillati</taxon>
        <taxon>Bacillota</taxon>
        <taxon>Bacilli</taxon>
        <taxon>Lactobacillales</taxon>
        <taxon>Lactobacillaceae</taxon>
        <taxon>Schleiferilactobacillus</taxon>
    </lineage>
</organism>
<evidence type="ECO:0000313" key="3">
    <source>
        <dbReference type="Proteomes" id="UP000030647"/>
    </source>
</evidence>
<dbReference type="Proteomes" id="UP000030647">
    <property type="component" value="Unassembled WGS sequence"/>
</dbReference>